<sequence>MDFDLDASATAVKAWSQIRLPFKPRDQDQVRYLQKLKEAIAALDPHTGQALLAEYLSPDHAFVDVENVLLYNVGTAVFAPVVAAGITCRRGRAPDEHHHVSYRVVPSPPEPGGGPLIGQVAADLETALPKTAGQWWAALRESAITPQPCHPPASSAPAFTVDVTLTSPDPTRVRLPGLLKSLLDGLISCFHTHDSTNAAVLQQRLAASGLPAHGWDLLMDDTTNRLGTRPLLRPHGESIAWNPADERCEAFRVAVQAGSSWSLAAQLREHAP</sequence>
<comment type="caution">
    <text evidence="1">The sequence shown here is derived from an EMBL/GenBank/DDBJ whole genome shotgun (WGS) entry which is preliminary data.</text>
</comment>
<protein>
    <submittedName>
        <fullName evidence="1">Uncharacterized protein</fullName>
    </submittedName>
</protein>
<dbReference type="AlphaFoldDB" id="A0A2T0QIM0"/>
<dbReference type="RefSeq" id="WP_146149642.1">
    <property type="nucleotide sequence ID" value="NZ_PVZF01000050.1"/>
</dbReference>
<keyword evidence="2" id="KW-1185">Reference proteome</keyword>
<accession>A0A2T0QIM0</accession>
<name>A0A2T0QIM0_9ACTN</name>
<dbReference type="OrthoDB" id="3692101at2"/>
<proteinExistence type="predicted"/>
<reference evidence="1 2" key="1">
    <citation type="submission" date="2018-03" db="EMBL/GenBank/DDBJ databases">
        <title>Genomic Encyclopedia of Archaeal and Bacterial Type Strains, Phase II (KMG-II): from individual species to whole genera.</title>
        <authorList>
            <person name="Goeker M."/>
        </authorList>
    </citation>
    <scope>NUCLEOTIDE SEQUENCE [LARGE SCALE GENOMIC DNA]</scope>
    <source>
        <strain evidence="1 2">DSM 19711</strain>
    </source>
</reference>
<organism evidence="1 2">
    <name type="scientific">Kineococcus rhizosphaerae</name>
    <dbReference type="NCBI Taxonomy" id="559628"/>
    <lineage>
        <taxon>Bacteria</taxon>
        <taxon>Bacillati</taxon>
        <taxon>Actinomycetota</taxon>
        <taxon>Actinomycetes</taxon>
        <taxon>Kineosporiales</taxon>
        <taxon>Kineosporiaceae</taxon>
        <taxon>Kineococcus</taxon>
    </lineage>
</organism>
<evidence type="ECO:0000313" key="2">
    <source>
        <dbReference type="Proteomes" id="UP000238083"/>
    </source>
</evidence>
<evidence type="ECO:0000313" key="1">
    <source>
        <dbReference type="EMBL" id="PRY04008.1"/>
    </source>
</evidence>
<dbReference type="Proteomes" id="UP000238083">
    <property type="component" value="Unassembled WGS sequence"/>
</dbReference>
<gene>
    <name evidence="1" type="ORF">CLV37_1501</name>
</gene>
<dbReference type="EMBL" id="PVZF01000050">
    <property type="protein sequence ID" value="PRY04008.1"/>
    <property type="molecule type" value="Genomic_DNA"/>
</dbReference>